<comment type="subcellular location">
    <subcellularLocation>
        <location evidence="1">Cytoplasm</location>
        <location evidence="1">Cytoskeleton</location>
        <location evidence="1">Microtubule organizing center</location>
        <location evidence="1">Centrosome</location>
    </subcellularLocation>
</comment>
<reference evidence="6 7" key="1">
    <citation type="submission" date="2016-08" db="EMBL/GenBank/DDBJ databases">
        <title>A Parts List for Fungal Cellulosomes Revealed by Comparative Genomics.</title>
        <authorList>
            <consortium name="DOE Joint Genome Institute"/>
            <person name="Haitjema C.H."/>
            <person name="Gilmore S.P."/>
            <person name="Henske J.K."/>
            <person name="Solomon K.V."/>
            <person name="De Groot R."/>
            <person name="Kuo A."/>
            <person name="Mondo S.J."/>
            <person name="Salamov A.A."/>
            <person name="Labutti K."/>
            <person name="Zhao Z."/>
            <person name="Chiniquy J."/>
            <person name="Barry K."/>
            <person name="Brewer H.M."/>
            <person name="Purvine S.O."/>
            <person name="Wright A.T."/>
            <person name="Boxma B."/>
            <person name="Van Alen T."/>
            <person name="Hackstein J.H."/>
            <person name="Baker S.E."/>
            <person name="Grigoriev I.V."/>
            <person name="O'Malley M.A."/>
        </authorList>
    </citation>
    <scope>NUCLEOTIDE SEQUENCE [LARGE SCALE GENOMIC DNA]</scope>
    <source>
        <strain evidence="6 7">G1</strain>
    </source>
</reference>
<evidence type="ECO:0000313" key="7">
    <source>
        <dbReference type="Proteomes" id="UP000193920"/>
    </source>
</evidence>
<dbReference type="SMART" id="SM00368">
    <property type="entry name" value="LRR_RI"/>
    <property type="match status" value="4"/>
</dbReference>
<dbReference type="STRING" id="1754190.A0A1Y2D5M9"/>
<dbReference type="Proteomes" id="UP000193920">
    <property type="component" value="Unassembled WGS sequence"/>
</dbReference>
<organism evidence="6 7">
    <name type="scientific">Neocallimastix californiae</name>
    <dbReference type="NCBI Taxonomy" id="1754190"/>
    <lineage>
        <taxon>Eukaryota</taxon>
        <taxon>Fungi</taxon>
        <taxon>Fungi incertae sedis</taxon>
        <taxon>Chytridiomycota</taxon>
        <taxon>Chytridiomycota incertae sedis</taxon>
        <taxon>Neocallimastigomycetes</taxon>
        <taxon>Neocallimastigales</taxon>
        <taxon>Neocallimastigaceae</taxon>
        <taxon>Neocallimastix</taxon>
    </lineage>
</organism>
<dbReference type="AlphaFoldDB" id="A0A1Y2D5M9"/>
<dbReference type="OrthoDB" id="2112557at2759"/>
<feature type="coiled-coil region" evidence="5">
    <location>
        <begin position="680"/>
        <end position="714"/>
    </location>
</feature>
<name>A0A1Y2D5M9_9FUNG</name>
<dbReference type="InterPro" id="IPR032675">
    <property type="entry name" value="LRR_dom_sf"/>
</dbReference>
<evidence type="ECO:0000256" key="2">
    <source>
        <dbReference type="ARBA" id="ARBA00022490"/>
    </source>
</evidence>
<dbReference type="SUPFAM" id="SSF52047">
    <property type="entry name" value="RNI-like"/>
    <property type="match status" value="1"/>
</dbReference>
<evidence type="ECO:0000313" key="6">
    <source>
        <dbReference type="EMBL" id="ORY54608.1"/>
    </source>
</evidence>
<evidence type="ECO:0000256" key="5">
    <source>
        <dbReference type="SAM" id="Coils"/>
    </source>
</evidence>
<evidence type="ECO:0000256" key="1">
    <source>
        <dbReference type="ARBA" id="ARBA00004300"/>
    </source>
</evidence>
<feature type="coiled-coil region" evidence="5">
    <location>
        <begin position="752"/>
        <end position="779"/>
    </location>
</feature>
<protein>
    <recommendedName>
        <fullName evidence="8">RNI-like protein</fullName>
    </recommendedName>
</protein>
<sequence>MSSIFEDKLDYNLHYLELCDKYNVDPINMNLLLDQSHDMGIHEMTIKWTLSNQSKKLSSNDKINIMKKKVKILSDLINDQTKLDKLYLSQCYFAFSSKGFSMIAKVLSKNNVIQELYLKNNHLKKENIEDIVEIIASNKTISKLNLEENLFGSDIENMKKIAKALTKNKTLKELSLNHNQITSQEAIEFIKFLKLNKTIKTIELKYNKLGDSFAKYLLKYLPHQSLRAIDLFGNDIDSNILKIIEQKLRMINDIDEKKYLKNKEIRGNDKKNISKKELDKISESAIRNSSKKISTYDDKSTISDNSLDINFNIDSSRDTDSSLESNNNNNYKNNYDNYNFNISDSENYIMSSKENEKKINQMRKKDNSKKTIKNQYFDYSNVDLSKSESVDEFIKYLSSNDNISIDDLLSFNFNSNNKTKSITNDKIFNNEYNFNRGYNNNNYLYSENVYNNNFVKNTANDKTNKYNNCYSDYYYDNKEKYNEFNSKKNSFYENLKGININNCDYENNNEYNQDNEMQYSNEKIKNNTKCNNNNNDINNEIDNNYNINNNFNLNKSNLNDNDSRNIRNNNNYDNIDYNEKIMSQNNINNEYYDSKSNSTSNSNLKSLNNNIYMKSTFESRNIKEEDISESSSLNSNTSIPNRILSPELIIQIEQIMKENEYLKSIITYHEQNGYFNPEDVVLLNKEHENNQRMIENLKHKLIIVSKENEKMNEEMMFMRKRENIILKQFEDKLYYLDIKYAKKFEDTENKLENKYINNIEKYSNNISELEKEKILLCKTLKIMQNKLKSLKIKTDNEKECLKKQMKNNVVWISNLINF</sequence>
<dbReference type="PANTHER" id="PTHR23170">
    <property type="entry name" value="NY-REN-58 ANTIGEN"/>
    <property type="match status" value="1"/>
</dbReference>
<evidence type="ECO:0008006" key="8">
    <source>
        <dbReference type="Google" id="ProtNLM"/>
    </source>
</evidence>
<dbReference type="EMBL" id="MCOG01000083">
    <property type="protein sequence ID" value="ORY54608.1"/>
    <property type="molecule type" value="Genomic_DNA"/>
</dbReference>
<keyword evidence="3 5" id="KW-0175">Coiled coil</keyword>
<dbReference type="InterPro" id="IPR052116">
    <property type="entry name" value="Centro_Cilium_Assembly"/>
</dbReference>
<evidence type="ECO:0000256" key="4">
    <source>
        <dbReference type="ARBA" id="ARBA00023212"/>
    </source>
</evidence>
<keyword evidence="7" id="KW-1185">Reference proteome</keyword>
<gene>
    <name evidence="6" type="ORF">LY90DRAFT_669872</name>
</gene>
<comment type="caution">
    <text evidence="6">The sequence shown here is derived from an EMBL/GenBank/DDBJ whole genome shotgun (WGS) entry which is preliminary data.</text>
</comment>
<keyword evidence="4" id="KW-0206">Cytoskeleton</keyword>
<dbReference type="PROSITE" id="PS51450">
    <property type="entry name" value="LRR"/>
    <property type="match status" value="1"/>
</dbReference>
<proteinExistence type="predicted"/>
<dbReference type="Gene3D" id="3.80.10.10">
    <property type="entry name" value="Ribonuclease Inhibitor"/>
    <property type="match status" value="2"/>
</dbReference>
<accession>A0A1Y2D5M9</accession>
<dbReference type="PANTHER" id="PTHR23170:SF3">
    <property type="entry name" value="LEUCINE-RICH REPEAT-CONTAINING PROTEIN 45"/>
    <property type="match status" value="1"/>
</dbReference>
<keyword evidence="2" id="KW-0963">Cytoplasm</keyword>
<evidence type="ECO:0000256" key="3">
    <source>
        <dbReference type="ARBA" id="ARBA00023054"/>
    </source>
</evidence>
<dbReference type="InterPro" id="IPR001611">
    <property type="entry name" value="Leu-rich_rpt"/>
</dbReference>